<evidence type="ECO:0000313" key="3">
    <source>
        <dbReference type="Proteomes" id="UP000800097"/>
    </source>
</evidence>
<evidence type="ECO:0000256" key="1">
    <source>
        <dbReference type="SAM" id="MobiDB-lite"/>
    </source>
</evidence>
<reference evidence="2" key="1">
    <citation type="journal article" date="2020" name="Stud. Mycol.">
        <title>101 Dothideomycetes genomes: a test case for predicting lifestyles and emergence of pathogens.</title>
        <authorList>
            <person name="Haridas S."/>
            <person name="Albert R."/>
            <person name="Binder M."/>
            <person name="Bloem J."/>
            <person name="Labutti K."/>
            <person name="Salamov A."/>
            <person name="Andreopoulos B."/>
            <person name="Baker S."/>
            <person name="Barry K."/>
            <person name="Bills G."/>
            <person name="Bluhm B."/>
            <person name="Cannon C."/>
            <person name="Castanera R."/>
            <person name="Culley D."/>
            <person name="Daum C."/>
            <person name="Ezra D."/>
            <person name="Gonzalez J."/>
            <person name="Henrissat B."/>
            <person name="Kuo A."/>
            <person name="Liang C."/>
            <person name="Lipzen A."/>
            <person name="Lutzoni F."/>
            <person name="Magnuson J."/>
            <person name="Mondo S."/>
            <person name="Nolan M."/>
            <person name="Ohm R."/>
            <person name="Pangilinan J."/>
            <person name="Park H.-J."/>
            <person name="Ramirez L."/>
            <person name="Alfaro M."/>
            <person name="Sun H."/>
            <person name="Tritt A."/>
            <person name="Yoshinaga Y."/>
            <person name="Zwiers L.-H."/>
            <person name="Turgeon B."/>
            <person name="Goodwin S."/>
            <person name="Spatafora J."/>
            <person name="Crous P."/>
            <person name="Grigoriev I."/>
        </authorList>
    </citation>
    <scope>NUCLEOTIDE SEQUENCE</scope>
    <source>
        <strain evidence="2">CBS 379.55</strain>
    </source>
</reference>
<feature type="region of interest" description="Disordered" evidence="1">
    <location>
        <begin position="171"/>
        <end position="190"/>
    </location>
</feature>
<sequence>MVHDSSSPRPGGWVGPNYRILPFRPSLVDICTWAANQGWDKGIAKINNPPWTAAGSRQSSLPRLQMSQDDCSRETINNNTGASVTCPNRRCRAPVDAPSAPKKLGRSPRVAWDDRLKVRDAILSSHQTSSTSEGACVTDNPSSSLPITACALFSAPRNDIYRSRRLVRRATKKGIQARTRRPASPGTAQESRILGWPSVSLLLMLRVTGGCSAPVHQHWIHNDNNGI</sequence>
<dbReference type="AlphaFoldDB" id="A0A6A6J519"/>
<protein>
    <submittedName>
        <fullName evidence="2">Uncharacterized protein</fullName>
    </submittedName>
</protein>
<organism evidence="2 3">
    <name type="scientific">Westerdykella ornata</name>
    <dbReference type="NCBI Taxonomy" id="318751"/>
    <lineage>
        <taxon>Eukaryota</taxon>
        <taxon>Fungi</taxon>
        <taxon>Dikarya</taxon>
        <taxon>Ascomycota</taxon>
        <taxon>Pezizomycotina</taxon>
        <taxon>Dothideomycetes</taxon>
        <taxon>Pleosporomycetidae</taxon>
        <taxon>Pleosporales</taxon>
        <taxon>Sporormiaceae</taxon>
        <taxon>Westerdykella</taxon>
    </lineage>
</organism>
<evidence type="ECO:0000313" key="2">
    <source>
        <dbReference type="EMBL" id="KAF2271535.1"/>
    </source>
</evidence>
<dbReference type="RefSeq" id="XP_033649074.1">
    <property type="nucleotide sequence ID" value="XM_033797238.1"/>
</dbReference>
<proteinExistence type="predicted"/>
<gene>
    <name evidence="2" type="ORF">EI97DRAFT_428086</name>
</gene>
<dbReference type="Proteomes" id="UP000800097">
    <property type="component" value="Unassembled WGS sequence"/>
</dbReference>
<accession>A0A6A6J519</accession>
<name>A0A6A6J519_WESOR</name>
<keyword evidence="3" id="KW-1185">Reference proteome</keyword>
<dbReference type="EMBL" id="ML986539">
    <property type="protein sequence ID" value="KAF2271535.1"/>
    <property type="molecule type" value="Genomic_DNA"/>
</dbReference>
<dbReference type="GeneID" id="54550413"/>